<organism evidence="3 4">
    <name type="scientific">Zhihengliuella salsuginis</name>
    <dbReference type="NCBI Taxonomy" id="578222"/>
    <lineage>
        <taxon>Bacteria</taxon>
        <taxon>Bacillati</taxon>
        <taxon>Actinomycetota</taxon>
        <taxon>Actinomycetes</taxon>
        <taxon>Micrococcales</taxon>
        <taxon>Micrococcaceae</taxon>
        <taxon>Zhihengliuella</taxon>
    </lineage>
</organism>
<comment type="caution">
    <text evidence="3">The sequence shown here is derived from an EMBL/GenBank/DDBJ whole genome shotgun (WGS) entry which is preliminary data.</text>
</comment>
<dbReference type="Proteomes" id="UP000642819">
    <property type="component" value="Unassembled WGS sequence"/>
</dbReference>
<keyword evidence="2" id="KW-1133">Transmembrane helix</keyword>
<reference evidence="4" key="1">
    <citation type="journal article" date="2019" name="Int. J. Syst. Evol. Microbiol.">
        <title>The Global Catalogue of Microorganisms (GCM) 10K type strain sequencing project: providing services to taxonomists for standard genome sequencing and annotation.</title>
        <authorList>
            <consortium name="The Broad Institute Genomics Platform"/>
            <consortium name="The Broad Institute Genome Sequencing Center for Infectious Disease"/>
            <person name="Wu L."/>
            <person name="Ma J."/>
        </authorList>
    </citation>
    <scope>NUCLEOTIDE SEQUENCE [LARGE SCALE GENOMIC DNA]</scope>
    <source>
        <strain evidence="4">KCTC 19466</strain>
    </source>
</reference>
<protein>
    <submittedName>
        <fullName evidence="3">Uncharacterized protein</fullName>
    </submittedName>
</protein>
<dbReference type="RefSeq" id="WP_189351391.1">
    <property type="nucleotide sequence ID" value="NZ_BMXK01000015.1"/>
</dbReference>
<proteinExistence type="predicted"/>
<feature type="compositionally biased region" description="Low complexity" evidence="1">
    <location>
        <begin position="102"/>
        <end position="119"/>
    </location>
</feature>
<feature type="transmembrane region" description="Helical" evidence="2">
    <location>
        <begin position="6"/>
        <end position="22"/>
    </location>
</feature>
<evidence type="ECO:0000256" key="1">
    <source>
        <dbReference type="SAM" id="MobiDB-lite"/>
    </source>
</evidence>
<gene>
    <name evidence="3" type="ORF">GCM10008096_28770</name>
</gene>
<feature type="compositionally biased region" description="Gly residues" evidence="1">
    <location>
        <begin position="133"/>
        <end position="142"/>
    </location>
</feature>
<keyword evidence="2" id="KW-0812">Transmembrane</keyword>
<name>A0ABQ3GKP9_9MICC</name>
<dbReference type="EMBL" id="BMXK01000015">
    <property type="protein sequence ID" value="GHD12966.1"/>
    <property type="molecule type" value="Genomic_DNA"/>
</dbReference>
<feature type="region of interest" description="Disordered" evidence="1">
    <location>
        <begin position="96"/>
        <end position="152"/>
    </location>
</feature>
<keyword evidence="2" id="KW-0472">Membrane</keyword>
<keyword evidence="4" id="KW-1185">Reference proteome</keyword>
<evidence type="ECO:0000313" key="3">
    <source>
        <dbReference type="EMBL" id="GHD12966.1"/>
    </source>
</evidence>
<evidence type="ECO:0000256" key="2">
    <source>
        <dbReference type="SAM" id="Phobius"/>
    </source>
</evidence>
<evidence type="ECO:0000313" key="4">
    <source>
        <dbReference type="Proteomes" id="UP000642819"/>
    </source>
</evidence>
<sequence length="309" mass="32691">MLETLLWVLVPILVLTLGFWWVSSLRKRNARQVASAVSPESARAAAERLTPEQHRSVYRNLAAGNFLGAVQEYRNATGTRSVKECIVAVRSLETHPQVAGDSGARPAVSSPSAPEAAAPAPEPEAGADDPAAGGQGPDGDGAGELPDNFVVPDDWTEKFGGDAGRTVATYKITEQVDGEAHEFSTADLPPAEADQFQSLMRDANFSGAADLLASYSGLTREKIQPLLEAAPDASNGTIEDGFSDFGFEGEGPDGRISFNSAHLPGEQRSAFLQHLAEGRLEEAGRIVADFTGLSEAAIRQVLSSFNDGR</sequence>
<accession>A0ABQ3GKP9</accession>